<dbReference type="EMBL" id="WNBW01000007">
    <property type="protein sequence ID" value="MTU04462.1"/>
    <property type="molecule type" value="Genomic_DNA"/>
</dbReference>
<dbReference type="Pfam" id="PF13538">
    <property type="entry name" value="UvrD_C_2"/>
    <property type="match status" value="1"/>
</dbReference>
<dbReference type="InterPro" id="IPR006345">
    <property type="entry name" value="RecD2"/>
</dbReference>
<evidence type="ECO:0000313" key="6">
    <source>
        <dbReference type="EMBL" id="MTT76398.1"/>
    </source>
</evidence>
<evidence type="ECO:0000256" key="3">
    <source>
        <dbReference type="HAMAP-Rule" id="MF_01488"/>
    </source>
</evidence>
<dbReference type="SMART" id="SM00382">
    <property type="entry name" value="AAA"/>
    <property type="match status" value="1"/>
</dbReference>
<dbReference type="GO" id="GO:0003677">
    <property type="term" value="F:DNA binding"/>
    <property type="evidence" value="ECO:0007669"/>
    <property type="project" value="UniProtKB-UniRule"/>
</dbReference>
<dbReference type="InterPro" id="IPR041451">
    <property type="entry name" value="RecD2_SH13"/>
</dbReference>
<dbReference type="InterPro" id="IPR003583">
    <property type="entry name" value="Hlx-hairpin-Hlx_DNA-bd_motif"/>
</dbReference>
<dbReference type="InterPro" id="IPR003593">
    <property type="entry name" value="AAA+_ATPase"/>
</dbReference>
<dbReference type="HAMAP" id="MF_01488">
    <property type="entry name" value="RecD2"/>
    <property type="match status" value="1"/>
</dbReference>
<keyword evidence="3" id="KW-0238">DNA-binding</keyword>
<keyword evidence="8" id="KW-1185">Reference proteome</keyword>
<dbReference type="GO" id="GO:0016787">
    <property type="term" value="F:hydrolase activity"/>
    <property type="evidence" value="ECO:0007669"/>
    <property type="project" value="UniProtKB-KW"/>
</dbReference>
<dbReference type="Gene3D" id="1.10.10.2220">
    <property type="match status" value="1"/>
</dbReference>
<dbReference type="NCBIfam" id="TIGR01448">
    <property type="entry name" value="recD_rel"/>
    <property type="match status" value="1"/>
</dbReference>
<dbReference type="GO" id="GO:0006310">
    <property type="term" value="P:DNA recombination"/>
    <property type="evidence" value="ECO:0007669"/>
    <property type="project" value="InterPro"/>
</dbReference>
<dbReference type="InterPro" id="IPR050534">
    <property type="entry name" value="Coronavir_polyprotein_1ab"/>
</dbReference>
<feature type="domain" description="Helix-hairpin-helix DNA-binding motif class 1" evidence="4">
    <location>
        <begin position="181"/>
        <end position="200"/>
    </location>
</feature>
<gene>
    <name evidence="3" type="primary">recD2</name>
    <name evidence="6" type="ORF">GMD11_08985</name>
    <name evidence="7" type="ORF">GMD18_08640</name>
</gene>
<dbReference type="OrthoDB" id="9803432at2"/>
<keyword evidence="3 6" id="KW-0347">Helicase</keyword>
<reference evidence="8 9" key="1">
    <citation type="journal article" date="2019" name="Nat. Med.">
        <title>A library of human gut bacterial isolates paired with longitudinal multiomics data enables mechanistic microbiome research.</title>
        <authorList>
            <person name="Poyet M."/>
            <person name="Groussin M."/>
            <person name="Gibbons S.M."/>
            <person name="Avila-Pacheco J."/>
            <person name="Jiang X."/>
            <person name="Kearney S.M."/>
            <person name="Perrotta A.R."/>
            <person name="Berdy B."/>
            <person name="Zhao S."/>
            <person name="Lieberman T.D."/>
            <person name="Swanson P.K."/>
            <person name="Smith M."/>
            <person name="Roesemann S."/>
            <person name="Alexander J.E."/>
            <person name="Rich S.A."/>
            <person name="Livny J."/>
            <person name="Vlamakis H."/>
            <person name="Clish C."/>
            <person name="Bullock K."/>
            <person name="Deik A."/>
            <person name="Scott J."/>
            <person name="Pierce K.A."/>
            <person name="Xavier R.J."/>
            <person name="Alm E.J."/>
        </authorList>
    </citation>
    <scope>NUCLEOTIDE SEQUENCE [LARGE SCALE GENOMIC DNA]</scope>
    <source>
        <strain evidence="6 9">BIOML-A13</strain>
        <strain evidence="7 8">BIOML-A3</strain>
    </source>
</reference>
<dbReference type="GO" id="GO:0009338">
    <property type="term" value="C:exodeoxyribonuclease V complex"/>
    <property type="evidence" value="ECO:0007669"/>
    <property type="project" value="TreeGrafter"/>
</dbReference>
<evidence type="ECO:0000256" key="2">
    <source>
        <dbReference type="ARBA" id="ARBA00022840"/>
    </source>
</evidence>
<dbReference type="GO" id="GO:0043139">
    <property type="term" value="F:5'-3' DNA helicase activity"/>
    <property type="evidence" value="ECO:0007669"/>
    <property type="project" value="UniProtKB-UniRule"/>
</dbReference>
<dbReference type="Gene3D" id="3.40.50.300">
    <property type="entry name" value="P-loop containing nucleotide triphosphate hydrolases"/>
    <property type="match status" value="2"/>
</dbReference>
<sequence length="719" mass="79353">MQELQGVIDNIVFQSEDNQFSVFRVKTDHEGKVSVVYRGPAPFLGESVELSGSWGEHAKFGRQFRAEVCQAIKPSTTDGVERFLASGAVRGIGKTMAARIVEHFGSDTLDVLSLSPHRLTEISGIGRKKAEAIGMSYAELSDMRELMVYLESHGVSANYAPKLQAQYGATAMKRIQENPYSLASDITGIGFRTADKIALATGMDGACEERIKAGLEYALNQAASAGHTCVPEELLLRETVRLLQVSSSVVNDVFQKLLAEDMLRTEEVGGLRLIYPEYLYQAEVQTSKRLLKLRDLADTLEKVNVDKIIGQWESEAGIVLAEAQKEAIHASLKYGVFVLTGGPGTGKTTVIKGILAVLEKAGCRILLAAPTGRAARRLADSSGHPAVTVHRLLEYTPNGGGFNFGKNDGDPLDADAIIIDEASMLDITLTYHLLKAVQGGCRLIFVGDVDQLPSVGAGSVLKDIIRSQKMPVVRLENVFRQAEISPIVRNAHRINRGQMPEWEPSSDFTFVEIDNEFDAAEYVANIYARLTQQSDWQSVQVLSPMHKNPCGVQNLNHLLQQRINPPELNKSEVNTPGNVLRAGDKVMQIRNNYEKEVFNGDIGRIVYINGRNVTVDYPERADGEYVTYTPNEIDELQLAYAMSVHKSQGSEYPTVILLMVPGHYIMLQRNLLYTAVTRARQKVILVGTKAAVQTAVDNDRTRKRYSLLAERLQEQGDIF</sequence>
<feature type="binding site" evidence="3">
    <location>
        <begin position="344"/>
        <end position="348"/>
    </location>
    <ligand>
        <name>ATP</name>
        <dbReference type="ChEBI" id="CHEBI:30616"/>
    </ligand>
</feature>
<evidence type="ECO:0000259" key="5">
    <source>
        <dbReference type="SMART" id="SM00382"/>
    </source>
</evidence>
<dbReference type="Pfam" id="PF23139">
    <property type="entry name" value="OB_YrrC"/>
    <property type="match status" value="1"/>
</dbReference>
<keyword evidence="3" id="KW-0378">Hydrolase</keyword>
<dbReference type="SUPFAM" id="SSF47781">
    <property type="entry name" value="RuvA domain 2-like"/>
    <property type="match status" value="1"/>
</dbReference>
<evidence type="ECO:0000313" key="8">
    <source>
        <dbReference type="Proteomes" id="UP000443070"/>
    </source>
</evidence>
<keyword evidence="1 3" id="KW-0547">Nucleotide-binding</keyword>
<dbReference type="Pfam" id="PF14490">
    <property type="entry name" value="HHH_RecD2"/>
    <property type="match status" value="1"/>
</dbReference>
<dbReference type="GO" id="GO:0006281">
    <property type="term" value="P:DNA repair"/>
    <property type="evidence" value="ECO:0007669"/>
    <property type="project" value="InterPro"/>
</dbReference>
<dbReference type="CDD" id="cd18809">
    <property type="entry name" value="SF1_C_RecD"/>
    <property type="match status" value="1"/>
</dbReference>
<evidence type="ECO:0000256" key="1">
    <source>
        <dbReference type="ARBA" id="ARBA00022741"/>
    </source>
</evidence>
<dbReference type="CDD" id="cd17933">
    <property type="entry name" value="DEXSc_RecD-like"/>
    <property type="match status" value="1"/>
</dbReference>
<dbReference type="Gene3D" id="2.30.30.940">
    <property type="match status" value="1"/>
</dbReference>
<dbReference type="SMART" id="SM00278">
    <property type="entry name" value="HhH1"/>
    <property type="match status" value="3"/>
</dbReference>
<dbReference type="InterPro" id="IPR027785">
    <property type="entry name" value="UvrD-like_helicase_C"/>
</dbReference>
<dbReference type="GO" id="GO:0005524">
    <property type="term" value="F:ATP binding"/>
    <property type="evidence" value="ECO:0007669"/>
    <property type="project" value="UniProtKB-UniRule"/>
</dbReference>
<name>A0A7X3BW16_9FIRM</name>
<accession>A0A7X3BW16</accession>
<dbReference type="GO" id="GO:0017116">
    <property type="term" value="F:single-stranded DNA helicase activity"/>
    <property type="evidence" value="ECO:0007669"/>
    <property type="project" value="TreeGrafter"/>
</dbReference>
<feature type="domain" description="AAA+ ATPase" evidence="5">
    <location>
        <begin position="333"/>
        <end position="476"/>
    </location>
</feature>
<feature type="domain" description="Helix-hairpin-helix DNA-binding motif class 1" evidence="4">
    <location>
        <begin position="117"/>
        <end position="136"/>
    </location>
</feature>
<proteinExistence type="inferred from homology"/>
<dbReference type="InterPro" id="IPR029493">
    <property type="entry name" value="RecD2-like_HHH"/>
</dbReference>
<evidence type="ECO:0000313" key="9">
    <source>
        <dbReference type="Proteomes" id="UP000484547"/>
    </source>
</evidence>
<protein>
    <recommendedName>
        <fullName evidence="3">ATP-dependent RecD2 DNA helicase</fullName>
        <ecNumber evidence="3">5.6.2.3</ecNumber>
    </recommendedName>
    <alternativeName>
        <fullName evidence="3">DNA 5'-3' helicase subunit RecD2</fullName>
    </alternativeName>
</protein>
<feature type="domain" description="Helix-hairpin-helix DNA-binding motif class 1" evidence="4">
    <location>
        <begin position="82"/>
        <end position="103"/>
    </location>
</feature>
<dbReference type="RefSeq" id="WP_155164165.1">
    <property type="nucleotide sequence ID" value="NZ_WNBG01000008.1"/>
</dbReference>
<comment type="caution">
    <text evidence="6">The sequence shown here is derived from an EMBL/GenBank/DDBJ whole genome shotgun (WGS) entry which is preliminary data.</text>
</comment>
<keyword evidence="2 3" id="KW-0067">ATP-binding</keyword>
<dbReference type="EMBL" id="WNBM01000007">
    <property type="protein sequence ID" value="MTT76398.1"/>
    <property type="molecule type" value="Genomic_DNA"/>
</dbReference>
<dbReference type="SUPFAM" id="SSF52540">
    <property type="entry name" value="P-loop containing nucleoside triphosphate hydrolases"/>
    <property type="match status" value="1"/>
</dbReference>
<dbReference type="EC" id="5.6.2.3" evidence="3"/>
<evidence type="ECO:0000313" key="7">
    <source>
        <dbReference type="EMBL" id="MTU04462.1"/>
    </source>
</evidence>
<dbReference type="InterPro" id="IPR055446">
    <property type="entry name" value="RecD2_N_OB"/>
</dbReference>
<comment type="catalytic activity">
    <reaction evidence="3">
        <text>ATP + H2O = ADP + phosphate + H(+)</text>
        <dbReference type="Rhea" id="RHEA:13065"/>
        <dbReference type="ChEBI" id="CHEBI:15377"/>
        <dbReference type="ChEBI" id="CHEBI:15378"/>
        <dbReference type="ChEBI" id="CHEBI:30616"/>
        <dbReference type="ChEBI" id="CHEBI:43474"/>
        <dbReference type="ChEBI" id="CHEBI:456216"/>
        <dbReference type="EC" id="5.6.2.3"/>
    </reaction>
</comment>
<dbReference type="AlphaFoldDB" id="A0A7X3BW16"/>
<organism evidence="6 9">
    <name type="scientific">Phascolarctobacterium faecium</name>
    <dbReference type="NCBI Taxonomy" id="33025"/>
    <lineage>
        <taxon>Bacteria</taxon>
        <taxon>Bacillati</taxon>
        <taxon>Bacillota</taxon>
        <taxon>Negativicutes</taxon>
        <taxon>Acidaminococcales</taxon>
        <taxon>Acidaminococcaceae</taxon>
        <taxon>Phascolarctobacterium</taxon>
    </lineage>
</organism>
<evidence type="ECO:0000259" key="4">
    <source>
        <dbReference type="SMART" id="SM00278"/>
    </source>
</evidence>
<dbReference type="Gene3D" id="1.10.150.20">
    <property type="entry name" value="5' to 3' exonuclease, C-terminal subdomain"/>
    <property type="match status" value="1"/>
</dbReference>
<comment type="similarity">
    <text evidence="3">Belongs to the RecD family. RecD2 subfamily.</text>
</comment>
<dbReference type="Proteomes" id="UP000484547">
    <property type="component" value="Unassembled WGS sequence"/>
</dbReference>
<dbReference type="PANTHER" id="PTHR43788:SF6">
    <property type="entry name" value="DNA HELICASE B"/>
    <property type="match status" value="1"/>
</dbReference>
<keyword evidence="3" id="KW-0413">Isomerase</keyword>
<dbReference type="Pfam" id="PF13245">
    <property type="entry name" value="AAA_19"/>
    <property type="match status" value="1"/>
</dbReference>
<dbReference type="InterPro" id="IPR027417">
    <property type="entry name" value="P-loop_NTPase"/>
</dbReference>
<dbReference type="Pfam" id="PF14520">
    <property type="entry name" value="HHH_5"/>
    <property type="match status" value="1"/>
</dbReference>
<dbReference type="InterPro" id="IPR010994">
    <property type="entry name" value="RuvA_2-like"/>
</dbReference>
<dbReference type="PANTHER" id="PTHR43788">
    <property type="entry name" value="DNA2/NAM7 HELICASE FAMILY MEMBER"/>
    <property type="match status" value="1"/>
</dbReference>
<dbReference type="Pfam" id="PF18335">
    <property type="entry name" value="SH3_13"/>
    <property type="match status" value="1"/>
</dbReference>
<comment type="function">
    <text evidence="3">DNA-dependent ATPase and ATP-dependent 5'-3' DNA helicase. Has no activity on blunt DNA or DNA with 3'-overhangs, requires at least 10 bases of 5'-ssDNA for helicase activity.</text>
</comment>
<dbReference type="Proteomes" id="UP000443070">
    <property type="component" value="Unassembled WGS sequence"/>
</dbReference>